<gene>
    <name evidence="11" type="ORF">JYU34_001882</name>
</gene>
<evidence type="ECO:0000256" key="6">
    <source>
        <dbReference type="ARBA" id="ARBA00034875"/>
    </source>
</evidence>
<proteinExistence type="inferred from homology"/>
<dbReference type="InterPro" id="IPR012879">
    <property type="entry name" value="CCDC47"/>
</dbReference>
<evidence type="ECO:0000256" key="1">
    <source>
        <dbReference type="ARBA" id="ARBA00022692"/>
    </source>
</evidence>
<feature type="chain" id="PRO_5047244704" description="PAT complex subunit CCDC47" evidence="10">
    <location>
        <begin position="23"/>
        <end position="200"/>
    </location>
</feature>
<keyword evidence="12" id="KW-1185">Reference proteome</keyword>
<organism evidence="11 12">
    <name type="scientific">Plutella xylostella</name>
    <name type="common">Diamondback moth</name>
    <name type="synonym">Plutella maculipennis</name>
    <dbReference type="NCBI Taxonomy" id="51655"/>
    <lineage>
        <taxon>Eukaryota</taxon>
        <taxon>Metazoa</taxon>
        <taxon>Ecdysozoa</taxon>
        <taxon>Arthropoda</taxon>
        <taxon>Hexapoda</taxon>
        <taxon>Insecta</taxon>
        <taxon>Pterygota</taxon>
        <taxon>Neoptera</taxon>
        <taxon>Endopterygota</taxon>
        <taxon>Lepidoptera</taxon>
        <taxon>Glossata</taxon>
        <taxon>Ditrysia</taxon>
        <taxon>Yponomeutoidea</taxon>
        <taxon>Plutellidae</taxon>
        <taxon>Plutella</taxon>
    </lineage>
</organism>
<comment type="caution">
    <text evidence="11">The sequence shown here is derived from an EMBL/GenBank/DDBJ whole genome shotgun (WGS) entry which is preliminary data.</text>
</comment>
<sequence>MKISSVLVPVVLVLCGVLVTQAYEDVALEDDDFAEFEQFDAEDDNANDVADFETAEPSLPKPKPAAPDQFQSSPEVEDDILVEDEDNEFEHFQDPEEFEGFQDTPPKTSEQPKITISKVPITGRPRWDAYWLEGALCVLLGAYALAYLAGRARNTALATNLLKLHKPLLEDNFTLVGEYSKNCGSGLLDTVSHLSKFRKT</sequence>
<evidence type="ECO:0000313" key="12">
    <source>
        <dbReference type="Proteomes" id="UP000823941"/>
    </source>
</evidence>
<evidence type="ECO:0000256" key="2">
    <source>
        <dbReference type="ARBA" id="ARBA00022989"/>
    </source>
</evidence>
<evidence type="ECO:0000256" key="9">
    <source>
        <dbReference type="SAM" id="Phobius"/>
    </source>
</evidence>
<protein>
    <recommendedName>
        <fullName evidence="6">PAT complex subunit CCDC47</fullName>
    </recommendedName>
    <alternativeName>
        <fullName evidence="7">Coiled-coil domain-containing protein 47</fullName>
    </alternativeName>
</protein>
<comment type="similarity">
    <text evidence="5">Belongs to the CCDC47 family.</text>
</comment>
<keyword evidence="1 9" id="KW-0812">Transmembrane</keyword>
<keyword evidence="10" id="KW-0732">Signal</keyword>
<dbReference type="PANTHER" id="PTHR12883">
    <property type="entry name" value="ADIPOCYTE-SPECIFIC PROTEIN 4-RELATED"/>
    <property type="match status" value="1"/>
</dbReference>
<comment type="subcellular location">
    <subcellularLocation>
        <location evidence="4">Rough endoplasmic reticulum membrane</location>
        <topology evidence="4">Single-pass type I membrane protein</topology>
    </subcellularLocation>
</comment>
<dbReference type="EMBL" id="JAHIBW010000003">
    <property type="protein sequence ID" value="KAG7312389.1"/>
    <property type="molecule type" value="Genomic_DNA"/>
</dbReference>
<keyword evidence="3 9" id="KW-0472">Membrane</keyword>
<keyword evidence="2 9" id="KW-1133">Transmembrane helix</keyword>
<dbReference type="Pfam" id="PF07946">
    <property type="entry name" value="CCDC47"/>
    <property type="match status" value="1"/>
</dbReference>
<feature type="region of interest" description="Disordered" evidence="8">
    <location>
        <begin position="41"/>
        <end position="74"/>
    </location>
</feature>
<feature type="signal peptide" evidence="10">
    <location>
        <begin position="1"/>
        <end position="22"/>
    </location>
</feature>
<evidence type="ECO:0000256" key="5">
    <source>
        <dbReference type="ARBA" id="ARBA00034746"/>
    </source>
</evidence>
<dbReference type="PANTHER" id="PTHR12883:SF0">
    <property type="entry name" value="PAT COMPLEX SUBUNIT CCDC47"/>
    <property type="match status" value="1"/>
</dbReference>
<evidence type="ECO:0000256" key="3">
    <source>
        <dbReference type="ARBA" id="ARBA00023136"/>
    </source>
</evidence>
<evidence type="ECO:0000313" key="11">
    <source>
        <dbReference type="EMBL" id="KAG7312389.1"/>
    </source>
</evidence>
<name>A0ABQ7R530_PLUXY</name>
<reference evidence="11 12" key="1">
    <citation type="submission" date="2021-06" db="EMBL/GenBank/DDBJ databases">
        <title>A haploid diamondback moth (Plutella xylostella L.) genome assembly resolves 31 chromosomes and identifies a diamide resistance mutation.</title>
        <authorList>
            <person name="Ward C.M."/>
            <person name="Perry K.D."/>
            <person name="Baker G."/>
            <person name="Powis K."/>
            <person name="Heckel D.G."/>
            <person name="Baxter S.W."/>
        </authorList>
    </citation>
    <scope>NUCLEOTIDE SEQUENCE [LARGE SCALE GENOMIC DNA]</scope>
    <source>
        <strain evidence="11 12">LV</strain>
        <tissue evidence="11">Single pupa</tissue>
    </source>
</reference>
<evidence type="ECO:0000256" key="8">
    <source>
        <dbReference type="SAM" id="MobiDB-lite"/>
    </source>
</evidence>
<feature type="transmembrane region" description="Helical" evidence="9">
    <location>
        <begin position="129"/>
        <end position="149"/>
    </location>
</feature>
<evidence type="ECO:0000256" key="10">
    <source>
        <dbReference type="SAM" id="SignalP"/>
    </source>
</evidence>
<accession>A0ABQ7R530</accession>
<dbReference type="Proteomes" id="UP000823941">
    <property type="component" value="Chromosome 3"/>
</dbReference>
<feature type="compositionally biased region" description="Acidic residues" evidence="8">
    <location>
        <begin position="41"/>
        <end position="54"/>
    </location>
</feature>
<evidence type="ECO:0000256" key="4">
    <source>
        <dbReference type="ARBA" id="ARBA00034697"/>
    </source>
</evidence>
<evidence type="ECO:0000256" key="7">
    <source>
        <dbReference type="ARBA" id="ARBA00034902"/>
    </source>
</evidence>